<dbReference type="OrthoDB" id="160982at2"/>
<name>A0A3N0AH80_9ACTN</name>
<keyword evidence="2" id="KW-1185">Reference proteome</keyword>
<dbReference type="Pfam" id="PF13835">
    <property type="entry name" value="DUF4194"/>
    <property type="match status" value="1"/>
</dbReference>
<dbReference type="AlphaFoldDB" id="A0A3N0AH80"/>
<dbReference type="InterPro" id="IPR025449">
    <property type="entry name" value="JetB"/>
</dbReference>
<sequence length="219" mass="24910">MKRFYQMETEKKVKAVCAALIARRYLCKMKWVSQEGERTKDVSPEFMFCADHEDEVRARLDAVGYDLDLDPQGDFYICAPQDDTGIRYERLDRAETLFLFGLAVTYENKRSEMGRFATVDSDINELLGLLCVTYRAFDKEPSVAEVRRIMARFERAGLVLRKRGRWSDLDVEFAIQPAIAHVADRATIDAYEKRYAAALDGTDAATDATDDDAGDDDGE</sequence>
<evidence type="ECO:0000313" key="1">
    <source>
        <dbReference type="EMBL" id="RNL21503.1"/>
    </source>
</evidence>
<comment type="caution">
    <text evidence="1">The sequence shown here is derived from an EMBL/GenBank/DDBJ whole genome shotgun (WGS) entry which is preliminary data.</text>
</comment>
<reference evidence="2" key="1">
    <citation type="submission" date="2018-05" db="EMBL/GenBank/DDBJ databases">
        <title>Genome Sequencing of selected type strains of the family Eggerthellaceae.</title>
        <authorList>
            <person name="Danylec N."/>
            <person name="Stoll D.A."/>
            <person name="Doetsch A."/>
            <person name="Huch M."/>
        </authorList>
    </citation>
    <scope>NUCLEOTIDE SEQUENCE [LARGE SCALE GENOMIC DNA]</scope>
    <source>
        <strain evidence="2">DSM 17537</strain>
    </source>
</reference>
<dbReference type="Proteomes" id="UP000267368">
    <property type="component" value="Unassembled WGS sequence"/>
</dbReference>
<evidence type="ECO:0008006" key="3">
    <source>
        <dbReference type="Google" id="ProtNLM"/>
    </source>
</evidence>
<evidence type="ECO:0000313" key="2">
    <source>
        <dbReference type="Proteomes" id="UP000267368"/>
    </source>
</evidence>
<dbReference type="EMBL" id="QICB01000001">
    <property type="protein sequence ID" value="RNL21503.1"/>
    <property type="molecule type" value="Genomic_DNA"/>
</dbReference>
<organism evidence="1 2">
    <name type="scientific">Slackia faecicanis</name>
    <dbReference type="NCBI Taxonomy" id="255723"/>
    <lineage>
        <taxon>Bacteria</taxon>
        <taxon>Bacillati</taxon>
        <taxon>Actinomycetota</taxon>
        <taxon>Coriobacteriia</taxon>
        <taxon>Eggerthellales</taxon>
        <taxon>Eggerthellaceae</taxon>
        <taxon>Slackia</taxon>
    </lineage>
</organism>
<proteinExistence type="predicted"/>
<accession>A0A3N0AH80</accession>
<gene>
    <name evidence="1" type="ORF">DMP07_01280</name>
</gene>
<protein>
    <recommendedName>
        <fullName evidence="3">DUF4194 domain-containing protein</fullName>
    </recommendedName>
</protein>